<evidence type="ECO:0000313" key="3">
    <source>
        <dbReference type="EnsemblPlants" id="OGLUM01G09950.2"/>
    </source>
</evidence>
<reference evidence="3" key="1">
    <citation type="submission" date="2013-08" db="EMBL/GenBank/DDBJ databases">
        <title>Oryza genome evolution.</title>
        <authorList>
            <person name="Wing R.A."/>
            <person name="Panaud O."/>
            <person name="Oliveira A.C."/>
        </authorList>
    </citation>
    <scope>NUCLEOTIDE SEQUENCE</scope>
</reference>
<protein>
    <recommendedName>
        <fullName evidence="2">NmrA-like domain-containing protein</fullName>
    </recommendedName>
</protein>
<evidence type="ECO:0000313" key="4">
    <source>
        <dbReference type="Proteomes" id="UP000026961"/>
    </source>
</evidence>
<evidence type="ECO:0000256" key="1">
    <source>
        <dbReference type="SAM" id="MobiDB-lite"/>
    </source>
</evidence>
<dbReference type="EnsemblPlants" id="OGLUM01G09950.2">
    <property type="protein sequence ID" value="OGLUM01G09950.2"/>
    <property type="gene ID" value="OGLUM01G09950"/>
</dbReference>
<dbReference type="InterPro" id="IPR035987">
    <property type="entry name" value="Ribosomal_uS8_sf"/>
</dbReference>
<reference evidence="3" key="3">
    <citation type="submission" date="2018-05" db="EMBL/GenBank/DDBJ databases">
        <title>OgluRS3 (Oryza glumaepatula Reference Sequence Version 3).</title>
        <authorList>
            <person name="Zhang J."/>
            <person name="Kudrna D."/>
            <person name="Lee S."/>
            <person name="Talag J."/>
            <person name="Welchert J."/>
            <person name="Wing R.A."/>
        </authorList>
    </citation>
    <scope>NUCLEOTIDE SEQUENCE [LARGE SCALE GENOMIC DNA]</scope>
</reference>
<keyword evidence="4" id="KW-1185">Reference proteome</keyword>
<dbReference type="Proteomes" id="UP000026961">
    <property type="component" value="Chromosome 1"/>
</dbReference>
<dbReference type="GO" id="GO:0003735">
    <property type="term" value="F:structural constituent of ribosome"/>
    <property type="evidence" value="ECO:0007669"/>
    <property type="project" value="InterPro"/>
</dbReference>
<dbReference type="STRING" id="40148.A0A0D9Y5T6"/>
<reference evidence="3" key="2">
    <citation type="submission" date="2015-04" db="UniProtKB">
        <authorList>
            <consortium name="EnsemblPlants"/>
        </authorList>
    </citation>
    <scope>IDENTIFICATION</scope>
</reference>
<accession>A0A0D9Y5T6</accession>
<dbReference type="Gene3D" id="3.30.1490.10">
    <property type="match status" value="1"/>
</dbReference>
<organism evidence="3">
    <name type="scientific">Oryza glumipatula</name>
    <dbReference type="NCBI Taxonomy" id="40148"/>
    <lineage>
        <taxon>Eukaryota</taxon>
        <taxon>Viridiplantae</taxon>
        <taxon>Streptophyta</taxon>
        <taxon>Embryophyta</taxon>
        <taxon>Tracheophyta</taxon>
        <taxon>Spermatophyta</taxon>
        <taxon>Magnoliopsida</taxon>
        <taxon>Liliopsida</taxon>
        <taxon>Poales</taxon>
        <taxon>Poaceae</taxon>
        <taxon>BOP clade</taxon>
        <taxon>Oryzoideae</taxon>
        <taxon>Oryzeae</taxon>
        <taxon>Oryzinae</taxon>
        <taxon>Oryza</taxon>
    </lineage>
</organism>
<dbReference type="eggNOG" id="ENOG502QPMY">
    <property type="taxonomic scope" value="Eukaryota"/>
</dbReference>
<proteinExistence type="predicted"/>
<dbReference type="InterPro" id="IPR008030">
    <property type="entry name" value="NmrA-like"/>
</dbReference>
<evidence type="ECO:0000259" key="2">
    <source>
        <dbReference type="Pfam" id="PF05368"/>
    </source>
</evidence>
<sequence length="388" mass="42483">MGRRVMNAALRTTVNAGRRRRALPYGPSPPSRSPSSTSSSTEDIRVKEIEQYIIWMLPTWQPGQSSEERKNMASSRILVIGGTGRLGRHLVTASLDAGHPTAVLVRRPATAGARADSPVKAKLIEELCDNGARLVYGDVNDHDILVAAIKNADVVICAVGHTTPHKLVENQLKIMEAIRDAGNVKLAEQMLEPARSILGAKLRVREALRASGIPHTIVCGYLVHGFLLPKAGNPEADSPPVTTATIFGDGKQKAMFVDKDMSAVTIKAVEDPRTVDKILYVQPPANLCSLNQLVSVLEKKIGRDLEKCYVPEEELAIKIEGYIKKFEAGPQDISEGNRTIQNSDASNTAVWYFSRLMDYFVITTPNFVLDHEETISQNVGGQVHGYFH</sequence>
<dbReference type="GO" id="GO:0005840">
    <property type="term" value="C:ribosome"/>
    <property type="evidence" value="ECO:0007669"/>
    <property type="project" value="InterPro"/>
</dbReference>
<dbReference type="SUPFAM" id="SSF51735">
    <property type="entry name" value="NAD(P)-binding Rossmann-fold domains"/>
    <property type="match status" value="1"/>
</dbReference>
<dbReference type="Pfam" id="PF05368">
    <property type="entry name" value="NmrA"/>
    <property type="match status" value="1"/>
</dbReference>
<feature type="region of interest" description="Disordered" evidence="1">
    <location>
        <begin position="1"/>
        <end position="42"/>
    </location>
</feature>
<dbReference type="GO" id="GO:0006412">
    <property type="term" value="P:translation"/>
    <property type="evidence" value="ECO:0007669"/>
    <property type="project" value="InterPro"/>
</dbReference>
<dbReference type="Gramene" id="OGLUM01G09950.2">
    <property type="protein sequence ID" value="OGLUM01G09950.2"/>
    <property type="gene ID" value="OGLUM01G09950"/>
</dbReference>
<dbReference type="PANTHER" id="PTHR43349:SF30">
    <property type="entry name" value="NMRA-LIKE DOMAIN-CONTAINING PROTEIN"/>
    <property type="match status" value="1"/>
</dbReference>
<dbReference type="Gene3D" id="3.90.25.10">
    <property type="entry name" value="UDP-galactose 4-epimerase, domain 1"/>
    <property type="match status" value="1"/>
</dbReference>
<dbReference type="Gene3D" id="3.40.50.720">
    <property type="entry name" value="NAD(P)-binding Rossmann-like Domain"/>
    <property type="match status" value="1"/>
</dbReference>
<dbReference type="HOGENOM" id="CLU_712462_0_0_1"/>
<dbReference type="InterPro" id="IPR036291">
    <property type="entry name" value="NAD(P)-bd_dom_sf"/>
</dbReference>
<dbReference type="AlphaFoldDB" id="A0A0D9Y5T6"/>
<name>A0A0D9Y5T6_9ORYZ</name>
<dbReference type="PANTHER" id="PTHR43349">
    <property type="entry name" value="PINORESINOL REDUCTASE-RELATED"/>
    <property type="match status" value="1"/>
</dbReference>
<feature type="domain" description="NmrA-like" evidence="2">
    <location>
        <begin position="74"/>
        <end position="318"/>
    </location>
</feature>
<dbReference type="InterPro" id="IPR050608">
    <property type="entry name" value="NmrA-type/Isoflavone_red_sf"/>
</dbReference>
<dbReference type="SUPFAM" id="SSF56047">
    <property type="entry name" value="Ribosomal protein S8"/>
    <property type="match status" value="1"/>
</dbReference>